<evidence type="ECO:0000256" key="7">
    <source>
        <dbReference type="PIRNR" id="PIRNR000194"/>
    </source>
</evidence>
<evidence type="ECO:0000256" key="6">
    <source>
        <dbReference type="ARBA" id="ARBA00023002"/>
    </source>
</evidence>
<evidence type="ECO:0000259" key="8">
    <source>
        <dbReference type="PROSITE" id="PS51330"/>
    </source>
</evidence>
<dbReference type="PIRSF" id="PIRSF000194">
    <property type="entry name" value="DHFR"/>
    <property type="match status" value="1"/>
</dbReference>
<keyword evidence="5 7" id="KW-0521">NADP</keyword>
<dbReference type="Pfam" id="PF00186">
    <property type="entry name" value="DHFR_1"/>
    <property type="match status" value="1"/>
</dbReference>
<dbReference type="Gene3D" id="3.40.430.10">
    <property type="entry name" value="Dihydrofolate Reductase, subunit A"/>
    <property type="match status" value="1"/>
</dbReference>
<feature type="domain" description="DHFR" evidence="8">
    <location>
        <begin position="2"/>
        <end position="170"/>
    </location>
</feature>
<evidence type="ECO:0000256" key="4">
    <source>
        <dbReference type="ARBA" id="ARBA00022563"/>
    </source>
</evidence>
<comment type="similarity">
    <text evidence="2 7">Belongs to the dihydrofolate reductase family.</text>
</comment>
<dbReference type="InterPro" id="IPR024072">
    <property type="entry name" value="DHFR-like_dom_sf"/>
</dbReference>
<dbReference type="Proteomes" id="UP001459714">
    <property type="component" value="Unassembled WGS sequence"/>
</dbReference>
<dbReference type="RefSeq" id="WP_342021071.1">
    <property type="nucleotide sequence ID" value="NZ_JBBYAK010000002.1"/>
</dbReference>
<organism evidence="9 10">
    <name type="scientific">Caldifermentibacillus hisashii</name>
    <dbReference type="NCBI Taxonomy" id="996558"/>
    <lineage>
        <taxon>Bacteria</taxon>
        <taxon>Bacillati</taxon>
        <taxon>Bacillota</taxon>
        <taxon>Bacilli</taxon>
        <taxon>Bacillales</taxon>
        <taxon>Bacillaceae</taxon>
        <taxon>Caldifermentibacillus</taxon>
    </lineage>
</organism>
<proteinExistence type="inferred from homology"/>
<keyword evidence="4 7" id="KW-0554">One-carbon metabolism</keyword>
<comment type="caution">
    <text evidence="9">The sequence shown here is derived from an EMBL/GenBank/DDBJ whole genome shotgun (WGS) entry which is preliminary data.</text>
</comment>
<comment type="pathway">
    <text evidence="1 7">Cofactor biosynthesis; tetrahydrofolate biosynthesis; 5,6,7,8-tetrahydrofolate from 7,8-dihydrofolate: step 1/1.</text>
</comment>
<dbReference type="GO" id="GO:0004146">
    <property type="term" value="F:dihydrofolate reductase activity"/>
    <property type="evidence" value="ECO:0007669"/>
    <property type="project" value="UniProtKB-EC"/>
</dbReference>
<dbReference type="CDD" id="cd00209">
    <property type="entry name" value="DHFR"/>
    <property type="match status" value="1"/>
</dbReference>
<accession>A0ABU9K4F4</accession>
<dbReference type="PANTHER" id="PTHR48069">
    <property type="entry name" value="DIHYDROFOLATE REDUCTASE"/>
    <property type="match status" value="1"/>
</dbReference>
<dbReference type="PANTHER" id="PTHR48069:SF3">
    <property type="entry name" value="DIHYDROFOLATE REDUCTASE"/>
    <property type="match status" value="1"/>
</dbReference>
<dbReference type="InterPro" id="IPR001796">
    <property type="entry name" value="DHFR_dom"/>
</dbReference>
<comment type="catalytic activity">
    <reaction evidence="7">
        <text>(6S)-5,6,7,8-tetrahydrofolate + NADP(+) = 7,8-dihydrofolate + NADPH + H(+)</text>
        <dbReference type="Rhea" id="RHEA:15009"/>
        <dbReference type="ChEBI" id="CHEBI:15378"/>
        <dbReference type="ChEBI" id="CHEBI:57451"/>
        <dbReference type="ChEBI" id="CHEBI:57453"/>
        <dbReference type="ChEBI" id="CHEBI:57783"/>
        <dbReference type="ChEBI" id="CHEBI:58349"/>
        <dbReference type="EC" id="1.5.1.3"/>
    </reaction>
</comment>
<evidence type="ECO:0000256" key="1">
    <source>
        <dbReference type="ARBA" id="ARBA00004903"/>
    </source>
</evidence>
<dbReference type="SUPFAM" id="SSF53597">
    <property type="entry name" value="Dihydrofolate reductase-like"/>
    <property type="match status" value="1"/>
</dbReference>
<name>A0ABU9K4F4_9BACI</name>
<keyword evidence="10" id="KW-1185">Reference proteome</keyword>
<dbReference type="EC" id="1.5.1.3" evidence="3 7"/>
<dbReference type="EMBL" id="JBBYAK010000002">
    <property type="protein sequence ID" value="MEL3959434.1"/>
    <property type="molecule type" value="Genomic_DNA"/>
</dbReference>
<dbReference type="PRINTS" id="PR00070">
    <property type="entry name" value="DHFR"/>
</dbReference>
<evidence type="ECO:0000313" key="9">
    <source>
        <dbReference type="EMBL" id="MEL3959434.1"/>
    </source>
</evidence>
<gene>
    <name evidence="9" type="ORF">NST17_19975</name>
</gene>
<sequence length="172" mass="20463">MTINLIAAISKTNQLGYKNKLLTELPNDLARFKELTLNSICVQGRKTYESIIKRNEKPLSHRTNIVVSRNVNYHVHPSCYLYNSVDDIIREYEEYAEKEANVFVIGGKTLYQQFLPYADYIYLTIIDHIFPKADTYFPQFTLDDWKIIEHIKNKADEQHLYDYHYVTYKRKK</sequence>
<keyword evidence="6 7" id="KW-0560">Oxidoreductase</keyword>
<reference evidence="9 10" key="1">
    <citation type="submission" date="2024-03" db="EMBL/GenBank/DDBJ databases">
        <title>Bacilli Hybrid Assemblies.</title>
        <authorList>
            <person name="Kovac J."/>
        </authorList>
    </citation>
    <scope>NUCLEOTIDE SEQUENCE [LARGE SCALE GENOMIC DNA]</scope>
    <source>
        <strain evidence="9 10">FSL M8-0022</strain>
    </source>
</reference>
<evidence type="ECO:0000256" key="5">
    <source>
        <dbReference type="ARBA" id="ARBA00022857"/>
    </source>
</evidence>
<comment type="function">
    <text evidence="7">Key enzyme in folate metabolism. Catalyzes an essential reaction for de novo glycine and purine synthesis, and for DNA precursor synthesis.</text>
</comment>
<protein>
    <recommendedName>
        <fullName evidence="3 7">Dihydrofolate reductase</fullName>
        <ecNumber evidence="3 7">1.5.1.3</ecNumber>
    </recommendedName>
</protein>
<evidence type="ECO:0000256" key="3">
    <source>
        <dbReference type="ARBA" id="ARBA00012856"/>
    </source>
</evidence>
<evidence type="ECO:0000256" key="2">
    <source>
        <dbReference type="ARBA" id="ARBA00009539"/>
    </source>
</evidence>
<dbReference type="InterPro" id="IPR012259">
    <property type="entry name" value="DHFR"/>
</dbReference>
<evidence type="ECO:0000313" key="10">
    <source>
        <dbReference type="Proteomes" id="UP001459714"/>
    </source>
</evidence>
<dbReference type="PROSITE" id="PS51330">
    <property type="entry name" value="DHFR_2"/>
    <property type="match status" value="1"/>
</dbReference>